<dbReference type="Pfam" id="PF18565">
    <property type="entry name" value="Glyco_hydro2_C5"/>
    <property type="match status" value="1"/>
</dbReference>
<dbReference type="SUPFAM" id="SSF49303">
    <property type="entry name" value="beta-Galactosidase/glucuronidase domain"/>
    <property type="match status" value="1"/>
</dbReference>
<dbReference type="SUPFAM" id="SSF49785">
    <property type="entry name" value="Galactose-binding domain-like"/>
    <property type="match status" value="1"/>
</dbReference>
<evidence type="ECO:0000259" key="5">
    <source>
        <dbReference type="Pfam" id="PF00703"/>
    </source>
</evidence>
<dbReference type="InterPro" id="IPR017853">
    <property type="entry name" value="GH"/>
</dbReference>
<organism evidence="8 9">
    <name type="scientific">Microlunatus parietis</name>
    <dbReference type="NCBI Taxonomy" id="682979"/>
    <lineage>
        <taxon>Bacteria</taxon>
        <taxon>Bacillati</taxon>
        <taxon>Actinomycetota</taxon>
        <taxon>Actinomycetes</taxon>
        <taxon>Propionibacteriales</taxon>
        <taxon>Propionibacteriaceae</taxon>
        <taxon>Microlunatus</taxon>
    </lineage>
</organism>
<protein>
    <recommendedName>
        <fullName evidence="10">Glycosyl hydrolases family 2</fullName>
    </recommendedName>
</protein>
<reference evidence="8 9" key="1">
    <citation type="submission" date="2020-07" db="EMBL/GenBank/DDBJ databases">
        <title>Sequencing the genomes of 1000 actinobacteria strains.</title>
        <authorList>
            <person name="Klenk H.-P."/>
        </authorList>
    </citation>
    <scope>NUCLEOTIDE SEQUENCE [LARGE SCALE GENOMIC DNA]</scope>
    <source>
        <strain evidence="8 9">DSM 22083</strain>
    </source>
</reference>
<dbReference type="InterPro" id="IPR040605">
    <property type="entry name" value="Glyco_hydro2_dom5"/>
</dbReference>
<keyword evidence="3" id="KW-0326">Glycosidase</keyword>
<dbReference type="GO" id="GO:0005975">
    <property type="term" value="P:carbohydrate metabolic process"/>
    <property type="evidence" value="ECO:0007669"/>
    <property type="project" value="InterPro"/>
</dbReference>
<evidence type="ECO:0000313" key="9">
    <source>
        <dbReference type="Proteomes" id="UP000569914"/>
    </source>
</evidence>
<feature type="domain" description="Glycoside hydrolase family 2 catalytic" evidence="6">
    <location>
        <begin position="296"/>
        <end position="501"/>
    </location>
</feature>
<accession>A0A7Y9I6R9</accession>
<dbReference type="GO" id="GO:0004553">
    <property type="term" value="F:hydrolase activity, hydrolyzing O-glycosyl compounds"/>
    <property type="evidence" value="ECO:0007669"/>
    <property type="project" value="InterPro"/>
</dbReference>
<dbReference type="Proteomes" id="UP000569914">
    <property type="component" value="Unassembled WGS sequence"/>
</dbReference>
<dbReference type="SUPFAM" id="SSF51445">
    <property type="entry name" value="(Trans)glycosidases"/>
    <property type="match status" value="1"/>
</dbReference>
<feature type="region of interest" description="Disordered" evidence="4">
    <location>
        <begin position="219"/>
        <end position="240"/>
    </location>
</feature>
<dbReference type="InterPro" id="IPR006102">
    <property type="entry name" value="Ig-like_GH2"/>
</dbReference>
<dbReference type="Gene3D" id="3.20.20.80">
    <property type="entry name" value="Glycosidases"/>
    <property type="match status" value="1"/>
</dbReference>
<keyword evidence="2" id="KW-0378">Hydrolase</keyword>
<comment type="caution">
    <text evidence="8">The sequence shown here is derived from an EMBL/GenBank/DDBJ whole genome shotgun (WGS) entry which is preliminary data.</text>
</comment>
<evidence type="ECO:0000256" key="2">
    <source>
        <dbReference type="ARBA" id="ARBA00022801"/>
    </source>
</evidence>
<evidence type="ECO:0000313" key="8">
    <source>
        <dbReference type="EMBL" id="NYE70804.1"/>
    </source>
</evidence>
<feature type="domain" description="Glycoside hydrolase family 2 immunoglobulin-like beta-sandwich" evidence="5">
    <location>
        <begin position="176"/>
        <end position="277"/>
    </location>
</feature>
<evidence type="ECO:0000256" key="3">
    <source>
        <dbReference type="ARBA" id="ARBA00023295"/>
    </source>
</evidence>
<dbReference type="EMBL" id="JACCBU010000001">
    <property type="protein sequence ID" value="NYE70804.1"/>
    <property type="molecule type" value="Genomic_DNA"/>
</dbReference>
<dbReference type="Pfam" id="PF00703">
    <property type="entry name" value="Glyco_hydro_2"/>
    <property type="match status" value="1"/>
</dbReference>
<feature type="domain" description="Glycoside hydrolase family 2" evidence="7">
    <location>
        <begin position="714"/>
        <end position="792"/>
    </location>
</feature>
<evidence type="ECO:0000256" key="1">
    <source>
        <dbReference type="ARBA" id="ARBA00007401"/>
    </source>
</evidence>
<dbReference type="Gene3D" id="2.60.40.10">
    <property type="entry name" value="Immunoglobulins"/>
    <property type="match status" value="2"/>
</dbReference>
<dbReference type="PANTHER" id="PTHR42732">
    <property type="entry name" value="BETA-GALACTOSIDASE"/>
    <property type="match status" value="1"/>
</dbReference>
<dbReference type="InterPro" id="IPR051913">
    <property type="entry name" value="GH2_Domain-Containing"/>
</dbReference>
<dbReference type="PRINTS" id="PR00132">
    <property type="entry name" value="GLHYDRLASE2"/>
</dbReference>
<gene>
    <name evidence="8" type="ORF">BKA15_002133</name>
</gene>
<dbReference type="RefSeq" id="WP_179750536.1">
    <property type="nucleotide sequence ID" value="NZ_JACCBU010000001.1"/>
</dbReference>
<evidence type="ECO:0000256" key="4">
    <source>
        <dbReference type="SAM" id="MobiDB-lite"/>
    </source>
</evidence>
<proteinExistence type="inferred from homology"/>
<keyword evidence="9" id="KW-1185">Reference proteome</keyword>
<evidence type="ECO:0000259" key="6">
    <source>
        <dbReference type="Pfam" id="PF02836"/>
    </source>
</evidence>
<dbReference type="Gene3D" id="2.60.120.260">
    <property type="entry name" value="Galactose-binding domain-like"/>
    <property type="match status" value="1"/>
</dbReference>
<dbReference type="InterPro" id="IPR006103">
    <property type="entry name" value="Glyco_hydro_2_cat"/>
</dbReference>
<dbReference type="InterPro" id="IPR008979">
    <property type="entry name" value="Galactose-bd-like_sf"/>
</dbReference>
<sequence>MRSTVIEAWSFLPADDPGAWKRNADETGFRPVRVPHDWAVEQPFDEACSSGTGYLPGGVGWYRTRCSIDALGLKEAPAVRLVFHGVYKNAQVWVNGYHLGGRPSGWSEFSFDLTELIGYAPDDDLVISVRVDHRDLADSRWYNGSGLTRRVEIEAHDAVSLAHHGTMITTRSATSGLAEVEVVQRLQNHSDVPRRVVVGHRLEPLGEKRTELVEVPSQIGPSPLRQAQDDASTGSGHEVTVPAHGTVELSTLLRVPDPLLWSDDHPNLYRLVTMIDNESRHELVTGLRTIAFDPDTGFKINGERRVLRGVCLHEDAGPLGVAVPAEVWLRRLLLLKEGGCNAVRMAHNPHAPELYELCDLVGLYVIDEAFDEWENPKNKWWQGHNVYPPKHEGYAHDFPEWHVRDLEAMVDAHRHHPSVIAWSIGNEIDYPNDPYASPKFLEMTGNNDANKPAAERAYDPNRPDIRRLTTIANELITIVKARDDSRPVTFAAAFPELSSTTGLFERLDLIGYNYKEHLYADDHRRFPEQPFVGSETSHTYAAWRHVADHEFVAGQFLWTGIDYLGETPGWPSHGSAAGLLTTAGFPKERWHLRRSWWSEEPMVRLAVRPVGSGDDRRLSRTWAASDGEIEVACFTNADKASVSCGTEPVELVFDAELGYWRGTVTPGSLPLAAEARVGDTTVRDELALGSDPVALTAAVWTVPTVWRAGLDRIAGGGKVHQLECRVVDRDGRIARGEVVVTAEVDGGELLGLDNGDLSDTTPYRAAHRSTSAGLLIAYVRGGGATVTLRAGGLSDLVLRTPDDLES</sequence>
<dbReference type="AlphaFoldDB" id="A0A7Y9I6R9"/>
<dbReference type="Pfam" id="PF02836">
    <property type="entry name" value="Glyco_hydro_2_C"/>
    <property type="match status" value="1"/>
</dbReference>
<evidence type="ECO:0008006" key="10">
    <source>
        <dbReference type="Google" id="ProtNLM"/>
    </source>
</evidence>
<dbReference type="InterPro" id="IPR013783">
    <property type="entry name" value="Ig-like_fold"/>
</dbReference>
<dbReference type="InterPro" id="IPR006101">
    <property type="entry name" value="Glyco_hydro_2"/>
</dbReference>
<evidence type="ECO:0000259" key="7">
    <source>
        <dbReference type="Pfam" id="PF18565"/>
    </source>
</evidence>
<name>A0A7Y9I6R9_9ACTN</name>
<dbReference type="PANTHER" id="PTHR42732:SF1">
    <property type="entry name" value="BETA-MANNOSIDASE"/>
    <property type="match status" value="1"/>
</dbReference>
<comment type="similarity">
    <text evidence="1">Belongs to the glycosyl hydrolase 2 family.</text>
</comment>
<dbReference type="InterPro" id="IPR036156">
    <property type="entry name" value="Beta-gal/glucu_dom_sf"/>
</dbReference>